<gene>
    <name evidence="3" type="ORF">CLH62_20160</name>
</gene>
<dbReference type="InterPro" id="IPR036286">
    <property type="entry name" value="LexA/Signal_pep-like_sf"/>
</dbReference>
<dbReference type="Pfam" id="PF10502">
    <property type="entry name" value="Peptidase_S26"/>
    <property type="match status" value="1"/>
</dbReference>
<dbReference type="OrthoDB" id="5360818at2"/>
<dbReference type="GO" id="GO:0006465">
    <property type="term" value="P:signal peptide processing"/>
    <property type="evidence" value="ECO:0007669"/>
    <property type="project" value="InterPro"/>
</dbReference>
<sequence length="155" mass="17196">MLNNKVKNVLLTLLVGAPLAFAISFVSDHLNITVSESVDHRIFWETDAIAGPGDYATFELSHELAGHEPVLISKRLMCWEGQTITQKDLEFFCDGESLGRAKTETLKGDPLPLFSYSGVVPAGKAWAYGSHPDSFDSRYWGFVDVSKTKRLKAIF</sequence>
<evidence type="ECO:0000256" key="1">
    <source>
        <dbReference type="SAM" id="SignalP"/>
    </source>
</evidence>
<dbReference type="GO" id="GO:0004252">
    <property type="term" value="F:serine-type endopeptidase activity"/>
    <property type="evidence" value="ECO:0007669"/>
    <property type="project" value="InterPro"/>
</dbReference>
<dbReference type="InterPro" id="IPR019533">
    <property type="entry name" value="Peptidase_S26"/>
</dbReference>
<reference evidence="3 4" key="1">
    <citation type="submission" date="2017-09" db="EMBL/GenBank/DDBJ databases">
        <title>The draft genome sequences of Marinobacter guineae M3B.</title>
        <authorList>
            <person name="Cao J."/>
        </authorList>
    </citation>
    <scope>NUCLEOTIDE SEQUENCE [LARGE SCALE GENOMIC DNA]</scope>
    <source>
        <strain evidence="3 4">M3B</strain>
    </source>
</reference>
<feature type="signal peptide" evidence="1">
    <location>
        <begin position="1"/>
        <end position="22"/>
    </location>
</feature>
<dbReference type="Gene3D" id="2.10.109.10">
    <property type="entry name" value="Umud Fragment, subunit A"/>
    <property type="match status" value="1"/>
</dbReference>
<accession>A0A2G1VAM8</accession>
<protein>
    <recommendedName>
        <fullName evidence="2">Peptidase S26 domain-containing protein</fullName>
    </recommendedName>
</protein>
<evidence type="ECO:0000313" key="4">
    <source>
        <dbReference type="Proteomes" id="UP000229044"/>
    </source>
</evidence>
<dbReference type="Proteomes" id="UP000229044">
    <property type="component" value="Unassembled WGS sequence"/>
</dbReference>
<dbReference type="RefSeq" id="WP_091643655.1">
    <property type="nucleotide sequence ID" value="NZ_KZ319345.1"/>
</dbReference>
<dbReference type="SUPFAM" id="SSF51306">
    <property type="entry name" value="LexA/Signal peptidase"/>
    <property type="match status" value="1"/>
</dbReference>
<keyword evidence="4" id="KW-1185">Reference proteome</keyword>
<proteinExistence type="predicted"/>
<dbReference type="AlphaFoldDB" id="A0A2G1VAM8"/>
<evidence type="ECO:0000259" key="2">
    <source>
        <dbReference type="Pfam" id="PF10502"/>
    </source>
</evidence>
<evidence type="ECO:0000313" key="3">
    <source>
        <dbReference type="EMBL" id="PHQ23599.1"/>
    </source>
</evidence>
<feature type="chain" id="PRO_5013632586" description="Peptidase S26 domain-containing protein" evidence="1">
    <location>
        <begin position="23"/>
        <end position="155"/>
    </location>
</feature>
<feature type="domain" description="Peptidase S26" evidence="2">
    <location>
        <begin position="53"/>
        <end position="146"/>
    </location>
</feature>
<name>A0A2G1VAM8_9GAMM</name>
<dbReference type="EMBL" id="NTFI01000013">
    <property type="protein sequence ID" value="PHQ23599.1"/>
    <property type="molecule type" value="Genomic_DNA"/>
</dbReference>
<organism evidence="3 4">
    <name type="scientific">Marinobacter guineae</name>
    <dbReference type="NCBI Taxonomy" id="432303"/>
    <lineage>
        <taxon>Bacteria</taxon>
        <taxon>Pseudomonadati</taxon>
        <taxon>Pseudomonadota</taxon>
        <taxon>Gammaproteobacteria</taxon>
        <taxon>Pseudomonadales</taxon>
        <taxon>Marinobacteraceae</taxon>
        <taxon>Marinobacter</taxon>
    </lineage>
</organism>
<keyword evidence="1" id="KW-0732">Signal</keyword>
<comment type="caution">
    <text evidence="3">The sequence shown here is derived from an EMBL/GenBank/DDBJ whole genome shotgun (WGS) entry which is preliminary data.</text>
</comment>